<dbReference type="EMBL" id="JAVRJZ010000018">
    <property type="protein sequence ID" value="KAK2708709.1"/>
    <property type="molecule type" value="Genomic_DNA"/>
</dbReference>
<name>A0AA88HE97_ARTSF</name>
<protein>
    <submittedName>
        <fullName evidence="1">Uncharacterized protein</fullName>
    </submittedName>
</protein>
<accession>A0AA88HE97</accession>
<evidence type="ECO:0000313" key="2">
    <source>
        <dbReference type="Proteomes" id="UP001187531"/>
    </source>
</evidence>
<dbReference type="Pfam" id="PF03096">
    <property type="entry name" value="Ndr"/>
    <property type="match status" value="1"/>
</dbReference>
<dbReference type="AlphaFoldDB" id="A0AA88HE97"/>
<organism evidence="1 2">
    <name type="scientific">Artemia franciscana</name>
    <name type="common">Brine shrimp</name>
    <name type="synonym">Artemia sanfranciscana</name>
    <dbReference type="NCBI Taxonomy" id="6661"/>
    <lineage>
        <taxon>Eukaryota</taxon>
        <taxon>Metazoa</taxon>
        <taxon>Ecdysozoa</taxon>
        <taxon>Arthropoda</taxon>
        <taxon>Crustacea</taxon>
        <taxon>Branchiopoda</taxon>
        <taxon>Anostraca</taxon>
        <taxon>Artemiidae</taxon>
        <taxon>Artemia</taxon>
    </lineage>
</organism>
<sequence>MDNLAYLEEDADRKMSSNSLPNGCPEIISLEVMKPRGKSLEKKKYKYDEVYVGTQWAEVLVAIQGDRRKPALMTYHDLGLNLTALTIFCFNVFDRKIRFKNVL</sequence>
<reference evidence="1" key="1">
    <citation type="submission" date="2023-07" db="EMBL/GenBank/DDBJ databases">
        <title>Chromosome-level genome assembly of Artemia franciscana.</title>
        <authorList>
            <person name="Jo E."/>
        </authorList>
    </citation>
    <scope>NUCLEOTIDE SEQUENCE</scope>
    <source>
        <tissue evidence="1">Whole body</tissue>
    </source>
</reference>
<dbReference type="Proteomes" id="UP001187531">
    <property type="component" value="Unassembled WGS sequence"/>
</dbReference>
<keyword evidence="2" id="KW-1185">Reference proteome</keyword>
<proteinExistence type="predicted"/>
<gene>
    <name evidence="1" type="ORF">QYM36_014348</name>
</gene>
<dbReference type="InterPro" id="IPR004142">
    <property type="entry name" value="NDRG"/>
</dbReference>
<comment type="caution">
    <text evidence="1">The sequence shown here is derived from an EMBL/GenBank/DDBJ whole genome shotgun (WGS) entry which is preliminary data.</text>
</comment>
<evidence type="ECO:0000313" key="1">
    <source>
        <dbReference type="EMBL" id="KAK2708709.1"/>
    </source>
</evidence>